<evidence type="ECO:0000313" key="1">
    <source>
        <dbReference type="EMBL" id="JAI02372.1"/>
    </source>
</evidence>
<accession>A0A0E9XIX1</accession>
<reference evidence="1" key="1">
    <citation type="submission" date="2014-11" db="EMBL/GenBank/DDBJ databases">
        <authorList>
            <person name="Amaro Gonzalez C."/>
        </authorList>
    </citation>
    <scope>NUCLEOTIDE SEQUENCE</scope>
</reference>
<name>A0A0E9XIX1_ANGAN</name>
<sequence length="29" mass="3439">MVPQEGNVQVRVMHFEFTVITVYSKSRKK</sequence>
<proteinExistence type="predicted"/>
<dbReference type="EMBL" id="GBXM01006206">
    <property type="protein sequence ID" value="JAI02372.1"/>
    <property type="molecule type" value="Transcribed_RNA"/>
</dbReference>
<reference evidence="1" key="2">
    <citation type="journal article" date="2015" name="Fish Shellfish Immunol.">
        <title>Early steps in the European eel (Anguilla anguilla)-Vibrio vulnificus interaction in the gills: Role of the RtxA13 toxin.</title>
        <authorList>
            <person name="Callol A."/>
            <person name="Pajuelo D."/>
            <person name="Ebbesson L."/>
            <person name="Teles M."/>
            <person name="MacKenzie S."/>
            <person name="Amaro C."/>
        </authorList>
    </citation>
    <scope>NUCLEOTIDE SEQUENCE</scope>
</reference>
<protein>
    <submittedName>
        <fullName evidence="1">Uncharacterized protein</fullName>
    </submittedName>
</protein>
<organism evidence="1">
    <name type="scientific">Anguilla anguilla</name>
    <name type="common">European freshwater eel</name>
    <name type="synonym">Muraena anguilla</name>
    <dbReference type="NCBI Taxonomy" id="7936"/>
    <lineage>
        <taxon>Eukaryota</taxon>
        <taxon>Metazoa</taxon>
        <taxon>Chordata</taxon>
        <taxon>Craniata</taxon>
        <taxon>Vertebrata</taxon>
        <taxon>Euteleostomi</taxon>
        <taxon>Actinopterygii</taxon>
        <taxon>Neopterygii</taxon>
        <taxon>Teleostei</taxon>
        <taxon>Anguilliformes</taxon>
        <taxon>Anguillidae</taxon>
        <taxon>Anguilla</taxon>
    </lineage>
</organism>
<dbReference type="AlphaFoldDB" id="A0A0E9XIX1"/>